<evidence type="ECO:0000313" key="5">
    <source>
        <dbReference type="Proteomes" id="UP001214854"/>
    </source>
</evidence>
<reference evidence="4 5" key="1">
    <citation type="submission" date="2023-01" db="EMBL/GenBank/DDBJ databases">
        <title>Novel species of the genus Asticcacaulis isolated from rivers.</title>
        <authorList>
            <person name="Lu H."/>
        </authorList>
    </citation>
    <scope>NUCLEOTIDE SEQUENCE [LARGE SCALE GENOMIC DNA]</scope>
    <source>
        <strain evidence="4 5">BYS171W</strain>
    </source>
</reference>
<dbReference type="SUPFAM" id="SSF46689">
    <property type="entry name" value="Homeodomain-like"/>
    <property type="match status" value="1"/>
</dbReference>
<dbReference type="InterPro" id="IPR001647">
    <property type="entry name" value="HTH_TetR"/>
</dbReference>
<feature type="DNA-binding region" description="H-T-H motif" evidence="2">
    <location>
        <begin position="36"/>
        <end position="55"/>
    </location>
</feature>
<dbReference type="PANTHER" id="PTHR30055">
    <property type="entry name" value="HTH-TYPE TRANSCRIPTIONAL REGULATOR RUTR"/>
    <property type="match status" value="1"/>
</dbReference>
<dbReference type="Pfam" id="PF14246">
    <property type="entry name" value="TetR_C_7"/>
    <property type="match status" value="1"/>
</dbReference>
<dbReference type="SUPFAM" id="SSF48498">
    <property type="entry name" value="Tetracyclin repressor-like, C-terminal domain"/>
    <property type="match status" value="1"/>
</dbReference>
<evidence type="ECO:0000256" key="1">
    <source>
        <dbReference type="ARBA" id="ARBA00023125"/>
    </source>
</evidence>
<dbReference type="InterPro" id="IPR050109">
    <property type="entry name" value="HTH-type_TetR-like_transc_reg"/>
</dbReference>
<protein>
    <submittedName>
        <fullName evidence="4">TetR/AcrR family transcriptional regulator</fullName>
    </submittedName>
</protein>
<dbReference type="Gene3D" id="1.10.10.60">
    <property type="entry name" value="Homeodomain-like"/>
    <property type="match status" value="1"/>
</dbReference>
<sequence length="209" mass="23721">MSTQELRSRGDKDARREAILDVASDIFLEGGFDAASMSAIAARVGGSKGTLYNYFKSKEELFEAFVQRHCALHANLIDILIEAETGNYRETLTHWGQRYLKVVTSDLTQRNFRVIMAVAERWPESGRRFYENGPLRGIKNVAAFLQKGVEAGEYRIDDTLQAASQFIALCQNRYQKARFLNYMPEPTDDEIVREVEAALRTFYAAFGAK</sequence>
<dbReference type="PANTHER" id="PTHR30055:SF146">
    <property type="entry name" value="HTH-TYPE TRANSCRIPTIONAL DUAL REGULATOR CECR"/>
    <property type="match status" value="1"/>
</dbReference>
<keyword evidence="5" id="KW-1185">Reference proteome</keyword>
<keyword evidence="1 2" id="KW-0238">DNA-binding</keyword>
<dbReference type="Gene3D" id="1.10.357.10">
    <property type="entry name" value="Tetracycline Repressor, domain 2"/>
    <property type="match status" value="1"/>
</dbReference>
<accession>A0ABT5HTH8</accession>
<dbReference type="EMBL" id="JAQQKX010000006">
    <property type="protein sequence ID" value="MDC7683368.1"/>
    <property type="molecule type" value="Genomic_DNA"/>
</dbReference>
<dbReference type="PRINTS" id="PR00455">
    <property type="entry name" value="HTHTETR"/>
</dbReference>
<dbReference type="Proteomes" id="UP001214854">
    <property type="component" value="Unassembled WGS sequence"/>
</dbReference>
<organism evidence="4 5">
    <name type="scientific">Asticcacaulis aquaticus</name>
    <dbReference type="NCBI Taxonomy" id="2984212"/>
    <lineage>
        <taxon>Bacteria</taxon>
        <taxon>Pseudomonadati</taxon>
        <taxon>Pseudomonadota</taxon>
        <taxon>Alphaproteobacteria</taxon>
        <taxon>Caulobacterales</taxon>
        <taxon>Caulobacteraceae</taxon>
        <taxon>Asticcacaulis</taxon>
    </lineage>
</organism>
<comment type="caution">
    <text evidence="4">The sequence shown here is derived from an EMBL/GenBank/DDBJ whole genome shotgun (WGS) entry which is preliminary data.</text>
</comment>
<dbReference type="InterPro" id="IPR036271">
    <property type="entry name" value="Tet_transcr_reg_TetR-rel_C_sf"/>
</dbReference>
<dbReference type="InterPro" id="IPR039536">
    <property type="entry name" value="TetR_C_Proteobacteria"/>
</dbReference>
<dbReference type="Pfam" id="PF00440">
    <property type="entry name" value="TetR_N"/>
    <property type="match status" value="1"/>
</dbReference>
<gene>
    <name evidence="4" type="ORF">PQU92_08785</name>
</gene>
<evidence type="ECO:0000313" key="4">
    <source>
        <dbReference type="EMBL" id="MDC7683368.1"/>
    </source>
</evidence>
<dbReference type="PROSITE" id="PS50977">
    <property type="entry name" value="HTH_TETR_2"/>
    <property type="match status" value="1"/>
</dbReference>
<proteinExistence type="predicted"/>
<evidence type="ECO:0000256" key="2">
    <source>
        <dbReference type="PROSITE-ProRule" id="PRU00335"/>
    </source>
</evidence>
<feature type="domain" description="HTH tetR-type" evidence="3">
    <location>
        <begin position="13"/>
        <end position="73"/>
    </location>
</feature>
<evidence type="ECO:0000259" key="3">
    <source>
        <dbReference type="PROSITE" id="PS50977"/>
    </source>
</evidence>
<name>A0ABT5HTH8_9CAUL</name>
<dbReference type="InterPro" id="IPR009057">
    <property type="entry name" value="Homeodomain-like_sf"/>
</dbReference>
<dbReference type="RefSeq" id="WP_272747844.1">
    <property type="nucleotide sequence ID" value="NZ_JAQQKX010000006.1"/>
</dbReference>